<dbReference type="EMBL" id="JAVDYC010000001">
    <property type="protein sequence ID" value="MDR7320458.1"/>
    <property type="molecule type" value="Genomic_DNA"/>
</dbReference>
<protein>
    <submittedName>
        <fullName evidence="5">AraC-like DNA-binding protein</fullName>
    </submittedName>
</protein>
<dbReference type="PROSITE" id="PS00041">
    <property type="entry name" value="HTH_ARAC_FAMILY_1"/>
    <property type="match status" value="1"/>
</dbReference>
<keyword evidence="6" id="KW-1185">Reference proteome</keyword>
<evidence type="ECO:0000256" key="2">
    <source>
        <dbReference type="ARBA" id="ARBA00023125"/>
    </source>
</evidence>
<dbReference type="SUPFAM" id="SSF51182">
    <property type="entry name" value="RmlC-like cupins"/>
    <property type="match status" value="1"/>
</dbReference>
<evidence type="ECO:0000259" key="4">
    <source>
        <dbReference type="PROSITE" id="PS01124"/>
    </source>
</evidence>
<dbReference type="PANTHER" id="PTHR46796">
    <property type="entry name" value="HTH-TYPE TRANSCRIPTIONAL ACTIVATOR RHAS-RELATED"/>
    <property type="match status" value="1"/>
</dbReference>
<dbReference type="GO" id="GO:0043565">
    <property type="term" value="F:sequence-specific DNA binding"/>
    <property type="evidence" value="ECO:0007669"/>
    <property type="project" value="InterPro"/>
</dbReference>
<dbReference type="PANTHER" id="PTHR46796:SF7">
    <property type="entry name" value="ARAC FAMILY TRANSCRIPTIONAL REGULATOR"/>
    <property type="match status" value="1"/>
</dbReference>
<dbReference type="InterPro" id="IPR009057">
    <property type="entry name" value="Homeodomain-like_sf"/>
</dbReference>
<gene>
    <name evidence="5" type="ORF">J2S44_000708</name>
</gene>
<comment type="caution">
    <text evidence="5">The sequence shown here is derived from an EMBL/GenBank/DDBJ whole genome shotgun (WGS) entry which is preliminary data.</text>
</comment>
<dbReference type="InterPro" id="IPR050204">
    <property type="entry name" value="AraC_XylS_family_regulators"/>
</dbReference>
<dbReference type="InterPro" id="IPR018060">
    <property type="entry name" value="HTH_AraC"/>
</dbReference>
<dbReference type="InterPro" id="IPR032783">
    <property type="entry name" value="AraC_lig"/>
</dbReference>
<dbReference type="SMART" id="SM00342">
    <property type="entry name" value="HTH_ARAC"/>
    <property type="match status" value="1"/>
</dbReference>
<dbReference type="Pfam" id="PF12852">
    <property type="entry name" value="Cupin_6"/>
    <property type="match status" value="1"/>
</dbReference>
<evidence type="ECO:0000256" key="3">
    <source>
        <dbReference type="ARBA" id="ARBA00023163"/>
    </source>
</evidence>
<dbReference type="InterPro" id="IPR018062">
    <property type="entry name" value="HTH_AraC-typ_CS"/>
</dbReference>
<dbReference type="AlphaFoldDB" id="A0AAE4CRS9"/>
<dbReference type="SUPFAM" id="SSF46689">
    <property type="entry name" value="Homeodomain-like"/>
    <property type="match status" value="2"/>
</dbReference>
<organism evidence="5 6">
    <name type="scientific">Catenuloplanes niger</name>
    <dbReference type="NCBI Taxonomy" id="587534"/>
    <lineage>
        <taxon>Bacteria</taxon>
        <taxon>Bacillati</taxon>
        <taxon>Actinomycetota</taxon>
        <taxon>Actinomycetes</taxon>
        <taxon>Micromonosporales</taxon>
        <taxon>Micromonosporaceae</taxon>
        <taxon>Catenuloplanes</taxon>
    </lineage>
</organism>
<dbReference type="Gene3D" id="1.10.10.60">
    <property type="entry name" value="Homeodomain-like"/>
    <property type="match status" value="1"/>
</dbReference>
<evidence type="ECO:0000313" key="5">
    <source>
        <dbReference type="EMBL" id="MDR7320458.1"/>
    </source>
</evidence>
<keyword evidence="2 5" id="KW-0238">DNA-binding</keyword>
<dbReference type="RefSeq" id="WP_310408965.1">
    <property type="nucleotide sequence ID" value="NZ_JAVDYC010000001.1"/>
</dbReference>
<accession>A0AAE4CRS9</accession>
<evidence type="ECO:0000256" key="1">
    <source>
        <dbReference type="ARBA" id="ARBA00023015"/>
    </source>
</evidence>
<dbReference type="Proteomes" id="UP001183629">
    <property type="component" value="Unassembled WGS sequence"/>
</dbReference>
<dbReference type="Pfam" id="PF12833">
    <property type="entry name" value="HTH_18"/>
    <property type="match status" value="1"/>
</dbReference>
<dbReference type="GO" id="GO:0003700">
    <property type="term" value="F:DNA-binding transcription factor activity"/>
    <property type="evidence" value="ECO:0007669"/>
    <property type="project" value="InterPro"/>
</dbReference>
<reference evidence="5 6" key="1">
    <citation type="submission" date="2023-07" db="EMBL/GenBank/DDBJ databases">
        <title>Sequencing the genomes of 1000 actinobacteria strains.</title>
        <authorList>
            <person name="Klenk H.-P."/>
        </authorList>
    </citation>
    <scope>NUCLEOTIDE SEQUENCE [LARGE SCALE GENOMIC DNA]</scope>
    <source>
        <strain evidence="5 6">DSM 44711</strain>
    </source>
</reference>
<dbReference type="PROSITE" id="PS01124">
    <property type="entry name" value="HTH_ARAC_FAMILY_2"/>
    <property type="match status" value="1"/>
</dbReference>
<proteinExistence type="predicted"/>
<name>A0AAE4CRS9_9ACTN</name>
<keyword evidence="3" id="KW-0804">Transcription</keyword>
<dbReference type="InterPro" id="IPR011051">
    <property type="entry name" value="RmlC_Cupin_sf"/>
</dbReference>
<evidence type="ECO:0000313" key="6">
    <source>
        <dbReference type="Proteomes" id="UP001183629"/>
    </source>
</evidence>
<feature type="domain" description="HTH araC/xylS-type" evidence="4">
    <location>
        <begin position="192"/>
        <end position="290"/>
    </location>
</feature>
<keyword evidence="1" id="KW-0805">Transcription regulation</keyword>
<sequence>MDLINEVVASARAGRAVARRSRYAGAWATRFPAVNGSGLHVIRQGSLWLIPRESEPVFLRAGDAVFVPHGPPHGFSHVPAPFPTLSETGTWVPGGDPFEVEFVSCCYHLDRGRVHESLAGLPEVITLTVDGRRHPQLPVLADLLGAHADGAGPGDDIGLAAVVDLLLVHLLRAWRGLRDEETWRRTPDPQIARVLEVVRDEPYRTWTVRELSDLARMSRAAFTRRFTAVVHESPGAYLTRRRLEQGAHLLRHTELPLAAVAEHVGYATEFSFSAAFRRHYGIAPGRFRHRDRASGGAG</sequence>